<evidence type="ECO:0000313" key="3">
    <source>
        <dbReference type="Proteomes" id="UP000039324"/>
    </source>
</evidence>
<evidence type="ECO:0000256" key="1">
    <source>
        <dbReference type="SAM" id="MobiDB-lite"/>
    </source>
</evidence>
<dbReference type="Proteomes" id="UP000039324">
    <property type="component" value="Unassembled WGS sequence"/>
</dbReference>
<dbReference type="AlphaFoldDB" id="A0A0G4IWF7"/>
<sequence>MSCLPDLLASPPPSPPTISSRAKASPTKATQPAAAQYHWMMNCIQNRRRQPSMPGGARRSDHLLRTWGYRMSRIPDDRQCNLLLVCQRAQYLWMKYIQNRRRQP</sequence>
<protein>
    <submittedName>
        <fullName evidence="2">Uncharacterized protein</fullName>
    </submittedName>
</protein>
<reference evidence="2 3" key="1">
    <citation type="submission" date="2015-02" db="EMBL/GenBank/DDBJ databases">
        <authorList>
            <person name="Chooi Y.-H."/>
        </authorList>
    </citation>
    <scope>NUCLEOTIDE SEQUENCE [LARGE SCALE GENOMIC DNA]</scope>
    <source>
        <strain evidence="2">E3</strain>
    </source>
</reference>
<accession>A0A0G4IWF7</accession>
<feature type="region of interest" description="Disordered" evidence="1">
    <location>
        <begin position="1"/>
        <end position="32"/>
    </location>
</feature>
<dbReference type="EMBL" id="CDSF01000092">
    <property type="protein sequence ID" value="CEO99605.1"/>
    <property type="molecule type" value="Genomic_DNA"/>
</dbReference>
<proteinExistence type="predicted"/>
<evidence type="ECO:0000313" key="2">
    <source>
        <dbReference type="EMBL" id="CEO99605.1"/>
    </source>
</evidence>
<gene>
    <name evidence="2" type="ORF">PBRA_007338</name>
</gene>
<keyword evidence="3" id="KW-1185">Reference proteome</keyword>
<organism evidence="2 3">
    <name type="scientific">Plasmodiophora brassicae</name>
    <name type="common">Clubroot disease agent</name>
    <dbReference type="NCBI Taxonomy" id="37360"/>
    <lineage>
        <taxon>Eukaryota</taxon>
        <taxon>Sar</taxon>
        <taxon>Rhizaria</taxon>
        <taxon>Endomyxa</taxon>
        <taxon>Phytomyxea</taxon>
        <taxon>Plasmodiophorida</taxon>
        <taxon>Plasmodiophoridae</taxon>
        <taxon>Plasmodiophora</taxon>
    </lineage>
</organism>
<name>A0A0G4IWF7_PLABS</name>